<dbReference type="InterPro" id="IPR016092">
    <property type="entry name" value="ATAP"/>
</dbReference>
<comment type="similarity">
    <text evidence="3">Belongs to the HesB/IscA family.</text>
</comment>
<dbReference type="EMBL" id="HBGB01009912">
    <property type="protein sequence ID" value="CAD9050535.1"/>
    <property type="molecule type" value="Transcribed_RNA"/>
</dbReference>
<evidence type="ECO:0000259" key="8">
    <source>
        <dbReference type="Pfam" id="PF01521"/>
    </source>
</evidence>
<comment type="subcellular location">
    <subcellularLocation>
        <location evidence="1">Mitochondrion</location>
    </subcellularLocation>
</comment>
<evidence type="ECO:0000256" key="2">
    <source>
        <dbReference type="ARBA" id="ARBA00005151"/>
    </source>
</evidence>
<evidence type="ECO:0000256" key="3">
    <source>
        <dbReference type="ARBA" id="ARBA00006718"/>
    </source>
</evidence>
<dbReference type="Pfam" id="PF01521">
    <property type="entry name" value="Fe-S_biosyn"/>
    <property type="match status" value="1"/>
</dbReference>
<evidence type="ECO:0000313" key="9">
    <source>
        <dbReference type="EMBL" id="CAD9050535.1"/>
    </source>
</evidence>
<dbReference type="AlphaFoldDB" id="A0A6U4BJL5"/>
<keyword evidence="6" id="KW-0408">Iron</keyword>
<evidence type="ECO:0000256" key="4">
    <source>
        <dbReference type="ARBA" id="ARBA00022485"/>
    </source>
</evidence>
<protein>
    <recommendedName>
        <fullName evidence="8">Core domain-containing protein</fullName>
    </recommendedName>
</protein>
<dbReference type="GO" id="GO:0051537">
    <property type="term" value="F:2 iron, 2 sulfur cluster binding"/>
    <property type="evidence" value="ECO:0007669"/>
    <property type="project" value="TreeGrafter"/>
</dbReference>
<dbReference type="GO" id="GO:0005506">
    <property type="term" value="F:iron ion binding"/>
    <property type="evidence" value="ECO:0007669"/>
    <property type="project" value="TreeGrafter"/>
</dbReference>
<dbReference type="EMBL" id="HBGB01009913">
    <property type="protein sequence ID" value="CAD9050536.1"/>
    <property type="molecule type" value="Transcribed_RNA"/>
</dbReference>
<dbReference type="InterPro" id="IPR000361">
    <property type="entry name" value="ATAP_core_dom"/>
</dbReference>
<keyword evidence="5" id="KW-0479">Metal-binding</keyword>
<evidence type="ECO:0000313" key="10">
    <source>
        <dbReference type="EMBL" id="CAD9050536.1"/>
    </source>
</evidence>
<dbReference type="PANTHER" id="PTHR43011:SF1">
    <property type="entry name" value="IRON-SULFUR CLUSTER ASSEMBLY 2 HOMOLOG, MITOCHONDRIAL"/>
    <property type="match status" value="1"/>
</dbReference>
<evidence type="ECO:0000256" key="5">
    <source>
        <dbReference type="ARBA" id="ARBA00022723"/>
    </source>
</evidence>
<comment type="pathway">
    <text evidence="2">Cofactor biosynthesis; iron-sulfur cluster biosynthesis.</text>
</comment>
<dbReference type="FunFam" id="2.60.300.12:FF:000006">
    <property type="entry name" value="Iron-sulfur cluster assembly 2 mitochondrial"/>
    <property type="match status" value="1"/>
</dbReference>
<reference evidence="9" key="1">
    <citation type="submission" date="2021-01" db="EMBL/GenBank/DDBJ databases">
        <authorList>
            <person name="Corre E."/>
            <person name="Pelletier E."/>
            <person name="Niang G."/>
            <person name="Scheremetjew M."/>
            <person name="Finn R."/>
            <person name="Kale V."/>
            <person name="Holt S."/>
            <person name="Cochrane G."/>
            <person name="Meng A."/>
            <person name="Brown T."/>
            <person name="Cohen L."/>
        </authorList>
    </citation>
    <scope>NUCLEOTIDE SEQUENCE</scope>
    <source>
        <strain evidence="9">CCMP3346</strain>
    </source>
</reference>
<dbReference type="NCBIfam" id="TIGR00049">
    <property type="entry name" value="iron-sulfur cluster assembly accessory protein"/>
    <property type="match status" value="1"/>
</dbReference>
<name>A0A6U4BJL5_9ALVE</name>
<dbReference type="PANTHER" id="PTHR43011">
    <property type="entry name" value="IRON-SULFUR CLUSTER ASSEMBLY 2 HOMOLOG, MITOCHONDRIAL"/>
    <property type="match status" value="1"/>
</dbReference>
<dbReference type="Gene3D" id="2.60.300.12">
    <property type="entry name" value="HesB-like domain"/>
    <property type="match status" value="1"/>
</dbReference>
<sequence length="165" mass="18165">MASLDALRRIGRRFACLRLSRSAPLMPMTRWRAFGSEASSNATSAPPSSSYSLEGKVQLTQSAIKRLHELSAKAARPQLLRLQVNSGGCSGFQYDFTIEDKQQENDIVLQQDGCKLLIDDVSLAFLEDCQIDYVEEMIRASFQVKGNKSASTTCSCGHSFDVGFS</sequence>
<keyword evidence="4" id="KW-0004">4Fe-4S</keyword>
<dbReference type="GO" id="GO:0120510">
    <property type="term" value="C:mitochondrial [4Fe-4S] assembly complex"/>
    <property type="evidence" value="ECO:0007669"/>
    <property type="project" value="UniProtKB-ARBA"/>
</dbReference>
<keyword evidence="7" id="KW-0496">Mitochondrion</keyword>
<accession>A0A6U4BJL5</accession>
<evidence type="ECO:0000256" key="1">
    <source>
        <dbReference type="ARBA" id="ARBA00004173"/>
    </source>
</evidence>
<dbReference type="GO" id="GO:0051539">
    <property type="term" value="F:4 iron, 4 sulfur cluster binding"/>
    <property type="evidence" value="ECO:0007669"/>
    <property type="project" value="UniProtKB-KW"/>
</dbReference>
<gene>
    <name evidence="9" type="ORF">VBRA1451_LOCUS5597</name>
    <name evidence="10" type="ORF">VBRA1451_LOCUS5598</name>
</gene>
<evidence type="ECO:0000256" key="6">
    <source>
        <dbReference type="ARBA" id="ARBA00023004"/>
    </source>
</evidence>
<dbReference type="GO" id="GO:0016226">
    <property type="term" value="P:iron-sulfur cluster assembly"/>
    <property type="evidence" value="ECO:0007669"/>
    <property type="project" value="InterPro"/>
</dbReference>
<dbReference type="InterPro" id="IPR035903">
    <property type="entry name" value="HesB-like_dom_sf"/>
</dbReference>
<keyword evidence="4" id="KW-0411">Iron-sulfur</keyword>
<organism evidence="9">
    <name type="scientific">Vitrella brassicaformis</name>
    <dbReference type="NCBI Taxonomy" id="1169539"/>
    <lineage>
        <taxon>Eukaryota</taxon>
        <taxon>Sar</taxon>
        <taxon>Alveolata</taxon>
        <taxon>Colpodellida</taxon>
        <taxon>Vitrellaceae</taxon>
        <taxon>Vitrella</taxon>
    </lineage>
</organism>
<dbReference type="SUPFAM" id="SSF89360">
    <property type="entry name" value="HesB-like domain"/>
    <property type="match status" value="1"/>
</dbReference>
<proteinExistence type="inferred from homology"/>
<feature type="domain" description="Core" evidence="8">
    <location>
        <begin position="56"/>
        <end position="157"/>
    </location>
</feature>
<evidence type="ECO:0000256" key="7">
    <source>
        <dbReference type="ARBA" id="ARBA00023128"/>
    </source>
</evidence>